<reference evidence="2 3" key="1">
    <citation type="submission" date="2023-07" db="EMBL/GenBank/DDBJ databases">
        <title>Sorghum-associated microbial communities from plants grown in Nebraska, USA.</title>
        <authorList>
            <person name="Schachtman D."/>
        </authorList>
    </citation>
    <scope>NUCLEOTIDE SEQUENCE [LARGE SCALE GENOMIC DNA]</scope>
    <source>
        <strain evidence="2 3">BE240</strain>
    </source>
</reference>
<feature type="region of interest" description="Disordered" evidence="1">
    <location>
        <begin position="32"/>
        <end position="62"/>
    </location>
</feature>
<keyword evidence="3" id="KW-1185">Reference proteome</keyword>
<dbReference type="EMBL" id="JAVDWE010000003">
    <property type="protein sequence ID" value="MDR7093648.1"/>
    <property type="molecule type" value="Genomic_DNA"/>
</dbReference>
<evidence type="ECO:0000313" key="2">
    <source>
        <dbReference type="EMBL" id="MDR7093648.1"/>
    </source>
</evidence>
<protein>
    <recommendedName>
        <fullName evidence="4">DUF2894 domain-containing protein</fullName>
    </recommendedName>
</protein>
<evidence type="ECO:0000256" key="1">
    <source>
        <dbReference type="SAM" id="MobiDB-lite"/>
    </source>
</evidence>
<proteinExistence type="predicted"/>
<comment type="caution">
    <text evidence="2">The sequence shown here is derived from an EMBL/GenBank/DDBJ whole genome shotgun (WGS) entry which is preliminary data.</text>
</comment>
<dbReference type="InterPro" id="IPR021549">
    <property type="entry name" value="DUF2894"/>
</dbReference>
<evidence type="ECO:0008006" key="4">
    <source>
        <dbReference type="Google" id="ProtNLM"/>
    </source>
</evidence>
<name>A0ABU1V860_9BURK</name>
<dbReference type="Proteomes" id="UP001265550">
    <property type="component" value="Unassembled WGS sequence"/>
</dbReference>
<evidence type="ECO:0000313" key="3">
    <source>
        <dbReference type="Proteomes" id="UP001265550"/>
    </source>
</evidence>
<accession>A0ABU1V860</accession>
<dbReference type="RefSeq" id="WP_204732474.1">
    <property type="nucleotide sequence ID" value="NZ_JAVDWE010000003.1"/>
</dbReference>
<sequence length="177" mass="19724">MTEDAVRTHYRETLLRRLQAAPEAVQRVLRERLPPPPTDADGEHGGMAASVEPPRRRRSTAAKARTPLAELNEHIATITGQPLAARAELRSAHAFRETWSRIRAEDEVAQAVQRGPENAGPLNSHMLVLRTLGLLSELSPDYLRRFMAHADTLLWLDEAAARLKPAPAKARAVRQKK</sequence>
<organism evidence="2 3">
    <name type="scientific">Hydrogenophaga laconesensis</name>
    <dbReference type="NCBI Taxonomy" id="1805971"/>
    <lineage>
        <taxon>Bacteria</taxon>
        <taxon>Pseudomonadati</taxon>
        <taxon>Pseudomonadota</taxon>
        <taxon>Betaproteobacteria</taxon>
        <taxon>Burkholderiales</taxon>
        <taxon>Comamonadaceae</taxon>
        <taxon>Hydrogenophaga</taxon>
    </lineage>
</organism>
<gene>
    <name evidence="2" type="ORF">J2X09_001380</name>
</gene>
<dbReference type="Pfam" id="PF11445">
    <property type="entry name" value="DUF2894"/>
    <property type="match status" value="1"/>
</dbReference>